<feature type="compositionally biased region" description="Polar residues" evidence="1">
    <location>
        <begin position="174"/>
        <end position="185"/>
    </location>
</feature>
<gene>
    <name evidence="2" type="ORF">LTR25_006589</name>
</gene>
<reference evidence="2 3" key="1">
    <citation type="submission" date="2023-06" db="EMBL/GenBank/DDBJ databases">
        <title>Black Yeasts Isolated from many extreme environments.</title>
        <authorList>
            <person name="Coleine C."/>
            <person name="Stajich J.E."/>
            <person name="Selbmann L."/>
        </authorList>
    </citation>
    <scope>NUCLEOTIDE SEQUENCE [LARGE SCALE GENOMIC DNA]</scope>
    <source>
        <strain evidence="2 3">CCFEE 5887</strain>
    </source>
</reference>
<name>A0AAV9Q3J4_9PEZI</name>
<comment type="caution">
    <text evidence="2">The sequence shown here is derived from an EMBL/GenBank/DDBJ whole genome shotgun (WGS) entry which is preliminary data.</text>
</comment>
<organism evidence="2 3">
    <name type="scientific">Vermiconidia calcicola</name>
    <dbReference type="NCBI Taxonomy" id="1690605"/>
    <lineage>
        <taxon>Eukaryota</taxon>
        <taxon>Fungi</taxon>
        <taxon>Dikarya</taxon>
        <taxon>Ascomycota</taxon>
        <taxon>Pezizomycotina</taxon>
        <taxon>Dothideomycetes</taxon>
        <taxon>Dothideomycetidae</taxon>
        <taxon>Mycosphaerellales</taxon>
        <taxon>Extremaceae</taxon>
        <taxon>Vermiconidia</taxon>
    </lineage>
</organism>
<feature type="region of interest" description="Disordered" evidence="1">
    <location>
        <begin position="26"/>
        <end position="55"/>
    </location>
</feature>
<keyword evidence="3" id="KW-1185">Reference proteome</keyword>
<accession>A0AAV9Q3J4</accession>
<feature type="compositionally biased region" description="Polar residues" evidence="1">
    <location>
        <begin position="112"/>
        <end position="122"/>
    </location>
</feature>
<feature type="compositionally biased region" description="Basic and acidic residues" evidence="1">
    <location>
        <begin position="123"/>
        <end position="134"/>
    </location>
</feature>
<dbReference type="AlphaFoldDB" id="A0AAV9Q3J4"/>
<feature type="region of interest" description="Disordered" evidence="1">
    <location>
        <begin position="85"/>
        <end position="185"/>
    </location>
</feature>
<proteinExistence type="predicted"/>
<evidence type="ECO:0000313" key="3">
    <source>
        <dbReference type="Proteomes" id="UP001345827"/>
    </source>
</evidence>
<protein>
    <submittedName>
        <fullName evidence="2">Uncharacterized protein</fullName>
    </submittedName>
</protein>
<dbReference type="EMBL" id="JAXLQG010000011">
    <property type="protein sequence ID" value="KAK5534557.1"/>
    <property type="molecule type" value="Genomic_DNA"/>
</dbReference>
<evidence type="ECO:0000313" key="2">
    <source>
        <dbReference type="EMBL" id="KAK5534557.1"/>
    </source>
</evidence>
<evidence type="ECO:0000256" key="1">
    <source>
        <dbReference type="SAM" id="MobiDB-lite"/>
    </source>
</evidence>
<dbReference type="Proteomes" id="UP001345827">
    <property type="component" value="Unassembled WGS sequence"/>
</dbReference>
<sequence>MLRISRSIKQTQSLISLQISRPLSVSSTRMSDKSSLDANKGSVGKEFTPQGKAGGTAQEIGMRFSLLSNSILSCTTYISPTERLTNFSPKGGPFDKEGAIGKQFTPEGSVGGTAQSAAQQMQGEKKPVFDKDGAVGKQFKPDGAIGSVGEKVGGPFASDGAVGKHFNPDGTVGGTVQENLGSGKK</sequence>